<dbReference type="PROSITE" id="PS52029">
    <property type="entry name" value="LD_TPASE"/>
    <property type="match status" value="1"/>
</dbReference>
<evidence type="ECO:0000313" key="10">
    <source>
        <dbReference type="Proteomes" id="UP001597468"/>
    </source>
</evidence>
<proteinExistence type="inferred from homology"/>
<dbReference type="SUPFAM" id="SSF141523">
    <property type="entry name" value="L,D-transpeptidase catalytic domain-like"/>
    <property type="match status" value="1"/>
</dbReference>
<dbReference type="Proteomes" id="UP001597468">
    <property type="component" value="Unassembled WGS sequence"/>
</dbReference>
<dbReference type="InterPro" id="IPR005490">
    <property type="entry name" value="LD_TPept_cat_dom"/>
</dbReference>
<evidence type="ECO:0000256" key="5">
    <source>
        <dbReference type="ARBA" id="ARBA00022984"/>
    </source>
</evidence>
<dbReference type="GO" id="GO:0016740">
    <property type="term" value="F:transferase activity"/>
    <property type="evidence" value="ECO:0007669"/>
    <property type="project" value="UniProtKB-KW"/>
</dbReference>
<organism evidence="9 10">
    <name type="scientific">Salinimicrobium flavum</name>
    <dbReference type="NCBI Taxonomy" id="1737065"/>
    <lineage>
        <taxon>Bacteria</taxon>
        <taxon>Pseudomonadati</taxon>
        <taxon>Bacteroidota</taxon>
        <taxon>Flavobacteriia</taxon>
        <taxon>Flavobacteriales</taxon>
        <taxon>Flavobacteriaceae</taxon>
        <taxon>Salinimicrobium</taxon>
    </lineage>
</organism>
<dbReference type="Pfam" id="PF03734">
    <property type="entry name" value="YkuD"/>
    <property type="match status" value="1"/>
</dbReference>
<evidence type="ECO:0000256" key="6">
    <source>
        <dbReference type="ARBA" id="ARBA00023316"/>
    </source>
</evidence>
<keyword evidence="5 7" id="KW-0573">Peptidoglycan synthesis</keyword>
<gene>
    <name evidence="9" type="ORF">ACFSTG_13790</name>
</gene>
<keyword evidence="6 7" id="KW-0961">Cell wall biogenesis/degradation</keyword>
<evidence type="ECO:0000256" key="2">
    <source>
        <dbReference type="ARBA" id="ARBA00005992"/>
    </source>
</evidence>
<dbReference type="Gene3D" id="2.40.440.10">
    <property type="entry name" value="L,D-transpeptidase catalytic domain-like"/>
    <property type="match status" value="1"/>
</dbReference>
<comment type="pathway">
    <text evidence="1 7">Cell wall biogenesis; peptidoglycan biosynthesis.</text>
</comment>
<feature type="domain" description="L,D-TPase catalytic" evidence="8">
    <location>
        <begin position="134"/>
        <end position="257"/>
    </location>
</feature>
<keyword evidence="4 7" id="KW-0133">Cell shape</keyword>
<accession>A0ABW5J345</accession>
<evidence type="ECO:0000259" key="8">
    <source>
        <dbReference type="PROSITE" id="PS52029"/>
    </source>
</evidence>
<keyword evidence="3 9" id="KW-0808">Transferase</keyword>
<sequence length="324" mass="37345">MKKDLIYRGFKATTILIGLAFMIYGCEQNSAQSDHVRTSFEKNVKDSVVYLPPVKEVRPVICYQVDSLHSPRIVDSLKLKLAKQEQATIAAINRIDLWRLKIGKKVVIPDTLTPNLLDYSPFPYEMKIFDSIPKTVLISQRIQGFALYERSQLVRWGPVSTGKMSTPTPNGLHYGNYKAKRKISTVDSDWIMPYYFNFMNFYGVGVHEYGMPGFPASHACVRLFQEDARFIYDWAEQWQLDRKGQVVERNGTPFMVFGEFDYEGKLPWLKLAENSEHNNLSGAEMDTLRSYVNNYFKDKRNFPKPQDLQGVHIAVPVDGIDTFR</sequence>
<dbReference type="EMBL" id="JBHULT010000012">
    <property type="protein sequence ID" value="MFD2518975.1"/>
    <property type="molecule type" value="Genomic_DNA"/>
</dbReference>
<evidence type="ECO:0000256" key="1">
    <source>
        <dbReference type="ARBA" id="ARBA00004752"/>
    </source>
</evidence>
<dbReference type="PANTHER" id="PTHR30582">
    <property type="entry name" value="L,D-TRANSPEPTIDASE"/>
    <property type="match status" value="1"/>
</dbReference>
<dbReference type="RefSeq" id="WP_380754222.1">
    <property type="nucleotide sequence ID" value="NZ_JBHULT010000012.1"/>
</dbReference>
<dbReference type="EC" id="2.-.-.-" evidence="9"/>
<feature type="active site" description="Proton donor/acceptor" evidence="7">
    <location>
        <position position="207"/>
    </location>
</feature>
<dbReference type="PROSITE" id="PS51257">
    <property type="entry name" value="PROKAR_LIPOPROTEIN"/>
    <property type="match status" value="1"/>
</dbReference>
<evidence type="ECO:0000256" key="7">
    <source>
        <dbReference type="PROSITE-ProRule" id="PRU01373"/>
    </source>
</evidence>
<name>A0ABW5J345_9FLAO</name>
<dbReference type="PANTHER" id="PTHR30582:SF2">
    <property type="entry name" value="L,D-TRANSPEPTIDASE YCIB-RELATED"/>
    <property type="match status" value="1"/>
</dbReference>
<feature type="active site" description="Nucleophile" evidence="7">
    <location>
        <position position="220"/>
    </location>
</feature>
<reference evidence="10" key="1">
    <citation type="journal article" date="2019" name="Int. J. Syst. Evol. Microbiol.">
        <title>The Global Catalogue of Microorganisms (GCM) 10K type strain sequencing project: providing services to taxonomists for standard genome sequencing and annotation.</title>
        <authorList>
            <consortium name="The Broad Institute Genomics Platform"/>
            <consortium name="The Broad Institute Genome Sequencing Center for Infectious Disease"/>
            <person name="Wu L."/>
            <person name="Ma J."/>
        </authorList>
    </citation>
    <scope>NUCLEOTIDE SEQUENCE [LARGE SCALE GENOMIC DNA]</scope>
    <source>
        <strain evidence="10">KCTC 42585</strain>
    </source>
</reference>
<evidence type="ECO:0000256" key="3">
    <source>
        <dbReference type="ARBA" id="ARBA00022679"/>
    </source>
</evidence>
<comment type="similarity">
    <text evidence="2">Belongs to the YkuD family.</text>
</comment>
<dbReference type="InterPro" id="IPR050979">
    <property type="entry name" value="LD-transpeptidase"/>
</dbReference>
<keyword evidence="10" id="KW-1185">Reference proteome</keyword>
<dbReference type="CDD" id="cd16913">
    <property type="entry name" value="YkuD_like"/>
    <property type="match status" value="1"/>
</dbReference>
<protein>
    <submittedName>
        <fullName evidence="9">L,D-transpeptidase</fullName>
        <ecNumber evidence="9">2.-.-.-</ecNumber>
    </submittedName>
</protein>
<dbReference type="InterPro" id="IPR038063">
    <property type="entry name" value="Transpep_catalytic_dom"/>
</dbReference>
<evidence type="ECO:0000256" key="4">
    <source>
        <dbReference type="ARBA" id="ARBA00022960"/>
    </source>
</evidence>
<comment type="caution">
    <text evidence="9">The sequence shown here is derived from an EMBL/GenBank/DDBJ whole genome shotgun (WGS) entry which is preliminary data.</text>
</comment>
<evidence type="ECO:0000313" key="9">
    <source>
        <dbReference type="EMBL" id="MFD2518975.1"/>
    </source>
</evidence>